<feature type="transmembrane region" description="Helical" evidence="2">
    <location>
        <begin position="35"/>
        <end position="53"/>
    </location>
</feature>
<feature type="region of interest" description="Disordered" evidence="1">
    <location>
        <begin position="82"/>
        <end position="104"/>
    </location>
</feature>
<keyword evidence="2" id="KW-0472">Membrane</keyword>
<protein>
    <submittedName>
        <fullName evidence="3">Uncharacterized protein</fullName>
    </submittedName>
</protein>
<proteinExistence type="predicted"/>
<feature type="compositionally biased region" description="Basic residues" evidence="1">
    <location>
        <begin position="89"/>
        <end position="104"/>
    </location>
</feature>
<evidence type="ECO:0000256" key="1">
    <source>
        <dbReference type="SAM" id="MobiDB-lite"/>
    </source>
</evidence>
<reference evidence="3" key="1">
    <citation type="submission" date="2022-04" db="EMBL/GenBank/DDBJ databases">
        <title>Tomato heritable bacteria conferring resistance against bacterial wilt.</title>
        <authorList>
            <person name="Yin J."/>
        </authorList>
    </citation>
    <scope>NUCLEOTIDE SEQUENCE</scope>
    <source>
        <strain evidence="3">Cra20</strain>
    </source>
</reference>
<comment type="caution">
    <text evidence="3">The sequence shown here is derived from an EMBL/GenBank/DDBJ whole genome shotgun (WGS) entry which is preliminary data.</text>
</comment>
<name>A0ABU3N373_9SPHN</name>
<gene>
    <name evidence="3" type="ORF">MZO42_09510</name>
</gene>
<evidence type="ECO:0000256" key="2">
    <source>
        <dbReference type="SAM" id="Phobius"/>
    </source>
</evidence>
<evidence type="ECO:0000313" key="3">
    <source>
        <dbReference type="EMBL" id="MDT8758932.1"/>
    </source>
</evidence>
<organism evidence="3">
    <name type="scientific">Sphingomonas psychrotolerans</name>
    <dbReference type="NCBI Taxonomy" id="1327635"/>
    <lineage>
        <taxon>Bacteria</taxon>
        <taxon>Pseudomonadati</taxon>
        <taxon>Pseudomonadota</taxon>
        <taxon>Alphaproteobacteria</taxon>
        <taxon>Sphingomonadales</taxon>
        <taxon>Sphingomonadaceae</taxon>
        <taxon>Sphingomonas</taxon>
    </lineage>
</organism>
<keyword evidence="2" id="KW-0812">Transmembrane</keyword>
<accession>A0ABU3N373</accession>
<keyword evidence="2" id="KW-1133">Transmembrane helix</keyword>
<dbReference type="EMBL" id="JALMLT010000002">
    <property type="protein sequence ID" value="MDT8758932.1"/>
    <property type="molecule type" value="Genomic_DNA"/>
</dbReference>
<sequence>MKNTHSWSLSLPLFALGLAALLAMSGPVPGLLAGGVMAISAIAWLVYALVRAWHVTRVIMMRSDGQHYDRIGKYALPPEYADTESAGAARRRRRGERLRRQRRP</sequence>